<evidence type="ECO:0000313" key="1">
    <source>
        <dbReference type="EnsemblMetazoa" id="GPPI006587-PA"/>
    </source>
</evidence>
<proteinExistence type="predicted"/>
<dbReference type="EMBL" id="JXJN01002665">
    <property type="status" value="NOT_ANNOTATED_CDS"/>
    <property type="molecule type" value="Genomic_DNA"/>
</dbReference>
<dbReference type="InterPro" id="IPR001680">
    <property type="entry name" value="WD40_rpt"/>
</dbReference>
<evidence type="ECO:0000313" key="2">
    <source>
        <dbReference type="Proteomes" id="UP000092460"/>
    </source>
</evidence>
<keyword evidence="2" id="KW-1185">Reference proteome</keyword>
<dbReference type="InterPro" id="IPR036322">
    <property type="entry name" value="WD40_repeat_dom_sf"/>
</dbReference>
<organism evidence="1 2">
    <name type="scientific">Glossina palpalis gambiensis</name>
    <dbReference type="NCBI Taxonomy" id="67801"/>
    <lineage>
        <taxon>Eukaryota</taxon>
        <taxon>Metazoa</taxon>
        <taxon>Ecdysozoa</taxon>
        <taxon>Arthropoda</taxon>
        <taxon>Hexapoda</taxon>
        <taxon>Insecta</taxon>
        <taxon>Pterygota</taxon>
        <taxon>Neoptera</taxon>
        <taxon>Endopterygota</taxon>
        <taxon>Diptera</taxon>
        <taxon>Brachycera</taxon>
        <taxon>Muscomorpha</taxon>
        <taxon>Hippoboscoidea</taxon>
        <taxon>Glossinidae</taxon>
        <taxon>Glossina</taxon>
    </lineage>
</organism>
<dbReference type="VEuPathDB" id="VectorBase:GPPI006587"/>
<protein>
    <submittedName>
        <fullName evidence="1">Uncharacterized protein</fullName>
    </submittedName>
</protein>
<dbReference type="STRING" id="67801.A0A1B0AS41"/>
<dbReference type="Gene3D" id="2.130.10.10">
    <property type="entry name" value="YVTN repeat-like/Quinoprotein amine dehydrogenase"/>
    <property type="match status" value="1"/>
</dbReference>
<dbReference type="SUPFAM" id="SSF50978">
    <property type="entry name" value="WD40 repeat-like"/>
    <property type="match status" value="1"/>
</dbReference>
<dbReference type="Proteomes" id="UP000092460">
    <property type="component" value="Unassembled WGS sequence"/>
</dbReference>
<dbReference type="SMART" id="SM00320">
    <property type="entry name" value="WD40"/>
    <property type="match status" value="2"/>
</dbReference>
<dbReference type="AlphaFoldDB" id="A0A1B0AS41"/>
<name>A0A1B0AS41_9MUSC</name>
<reference evidence="1" key="2">
    <citation type="submission" date="2020-05" db="UniProtKB">
        <authorList>
            <consortium name="EnsemblMetazoa"/>
        </authorList>
    </citation>
    <scope>IDENTIFICATION</scope>
    <source>
        <strain evidence="1">IAEA</strain>
    </source>
</reference>
<reference evidence="2" key="1">
    <citation type="submission" date="2015-01" db="EMBL/GenBank/DDBJ databases">
        <authorList>
            <person name="Aksoy S."/>
            <person name="Warren W."/>
            <person name="Wilson R.K."/>
        </authorList>
    </citation>
    <scope>NUCLEOTIDE SEQUENCE [LARGE SCALE GENOMIC DNA]</scope>
    <source>
        <strain evidence="2">IAEA</strain>
    </source>
</reference>
<sequence length="149" mass="16720">MMDGLGGIWYCEPNPREEQNPSYKLYSSHGGKTLAAQVSSILPLLVTLGEDGKISVYDFEAKMLLLQKEFDKAGIDLIWFYFEDGVIRQIYVDLKAQSAPTIHLMRAIKAYIAAVTKMTVNPRNSLMVAGVADRTIFIYNLSDQTISHK</sequence>
<dbReference type="InterPro" id="IPR015943">
    <property type="entry name" value="WD40/YVTN_repeat-like_dom_sf"/>
</dbReference>
<dbReference type="EnsemblMetazoa" id="GPPI006587-RA">
    <property type="protein sequence ID" value="GPPI006587-PA"/>
    <property type="gene ID" value="GPPI006587"/>
</dbReference>
<accession>A0A1B0AS41</accession>